<dbReference type="SUPFAM" id="SSF90123">
    <property type="entry name" value="ABC transporter transmembrane region"/>
    <property type="match status" value="1"/>
</dbReference>
<evidence type="ECO:0000313" key="10">
    <source>
        <dbReference type="EMBL" id="XFO71348.1"/>
    </source>
</evidence>
<feature type="transmembrane region" description="Helical" evidence="7">
    <location>
        <begin position="238"/>
        <end position="260"/>
    </location>
</feature>
<evidence type="ECO:0000256" key="2">
    <source>
        <dbReference type="ARBA" id="ARBA00022692"/>
    </source>
</evidence>
<dbReference type="Pfam" id="PF00005">
    <property type="entry name" value="ABC_tran"/>
    <property type="match status" value="1"/>
</dbReference>
<dbReference type="InterPro" id="IPR039421">
    <property type="entry name" value="Type_1_exporter"/>
</dbReference>
<protein>
    <submittedName>
        <fullName evidence="10">ABC transporter ATP-binding protein</fullName>
    </submittedName>
</protein>
<dbReference type="InterPro" id="IPR017871">
    <property type="entry name" value="ABC_transporter-like_CS"/>
</dbReference>
<feature type="domain" description="ABC transmembrane type-1" evidence="9">
    <location>
        <begin position="19"/>
        <end position="301"/>
    </location>
</feature>
<dbReference type="PROSITE" id="PS50893">
    <property type="entry name" value="ABC_TRANSPORTER_2"/>
    <property type="match status" value="1"/>
</dbReference>
<keyword evidence="4 10" id="KW-0067">ATP-binding</keyword>
<dbReference type="SUPFAM" id="SSF52540">
    <property type="entry name" value="P-loop containing nucleoside triphosphate hydrolases"/>
    <property type="match status" value="1"/>
</dbReference>
<gene>
    <name evidence="10" type="ORF">SPACI_013630</name>
</gene>
<feature type="transmembrane region" description="Helical" evidence="7">
    <location>
        <begin position="55"/>
        <end position="75"/>
    </location>
</feature>
<keyword evidence="11" id="KW-1185">Reference proteome</keyword>
<dbReference type="InterPro" id="IPR011527">
    <property type="entry name" value="ABC1_TM_dom"/>
</dbReference>
<reference evidence="10" key="1">
    <citation type="submission" date="2024-05" db="EMBL/GenBank/DDBJ databases">
        <title>Isolation and characterization of Sporomusa carbonis sp. nov., a carboxydotrophic hydrogenogen in the genus of Sporomusa isolated from a charcoal burning pile.</title>
        <authorList>
            <person name="Boeer T."/>
            <person name="Rosenbaum F."/>
            <person name="Eysell L."/>
            <person name="Mueller V."/>
            <person name="Daniel R."/>
            <person name="Poehlein A."/>
        </authorList>
    </citation>
    <scope>NUCLEOTIDE SEQUENCE [LARGE SCALE GENOMIC DNA]</scope>
    <source>
        <strain evidence="10">DSM 3132</strain>
    </source>
</reference>
<dbReference type="PANTHER" id="PTHR43394">
    <property type="entry name" value="ATP-DEPENDENT PERMEASE MDL1, MITOCHONDRIAL"/>
    <property type="match status" value="1"/>
</dbReference>
<evidence type="ECO:0000256" key="3">
    <source>
        <dbReference type="ARBA" id="ARBA00022741"/>
    </source>
</evidence>
<dbReference type="RefSeq" id="WP_093796111.1">
    <property type="nucleotide sequence ID" value="NZ_CP155571.1"/>
</dbReference>
<dbReference type="PROSITE" id="PS00211">
    <property type="entry name" value="ABC_TRANSPORTER_1"/>
    <property type="match status" value="1"/>
</dbReference>
<organism evidence="10 11">
    <name type="scientific">Sporomusa acidovorans (strain ATCC 49682 / DSM 3132 / Mol)</name>
    <dbReference type="NCBI Taxonomy" id="1123286"/>
    <lineage>
        <taxon>Bacteria</taxon>
        <taxon>Bacillati</taxon>
        <taxon>Bacillota</taxon>
        <taxon>Negativicutes</taxon>
        <taxon>Selenomonadales</taxon>
        <taxon>Sporomusaceae</taxon>
        <taxon>Sporomusa</taxon>
    </lineage>
</organism>
<dbReference type="InterPro" id="IPR036640">
    <property type="entry name" value="ABC1_TM_sf"/>
</dbReference>
<dbReference type="Pfam" id="PF00664">
    <property type="entry name" value="ABC_membrane"/>
    <property type="match status" value="1"/>
</dbReference>
<feature type="transmembrane region" description="Helical" evidence="7">
    <location>
        <begin position="158"/>
        <end position="177"/>
    </location>
</feature>
<dbReference type="PROSITE" id="PS50929">
    <property type="entry name" value="ABC_TM1F"/>
    <property type="match status" value="1"/>
</dbReference>
<dbReference type="CDD" id="cd18548">
    <property type="entry name" value="ABC_6TM_Tm287_like"/>
    <property type="match status" value="1"/>
</dbReference>
<evidence type="ECO:0000256" key="1">
    <source>
        <dbReference type="ARBA" id="ARBA00004651"/>
    </source>
</evidence>
<dbReference type="EMBL" id="CP155571">
    <property type="protein sequence ID" value="XFO71348.1"/>
    <property type="molecule type" value="Genomic_DNA"/>
</dbReference>
<keyword evidence="5 7" id="KW-1133">Transmembrane helix</keyword>
<sequence length="577" mass="62749">MRTWAFLHRYKTKYGRQFLVAALFVTIEATCDLLLPTIMSKIIDIGVAGRRTDYILSQGALMVFITACGALAASLRNVISSKVSQQFGADLRSDLYEKIQMLAFTNIDNLNRSSLITRITNDVNQVQLLANGLMRISLKAPLLCIGSLVMAINLNPRLAVVLVLVVPVVALLIAINIKIGFPRFVGVQAALDRVNAVMREYLSGIRVVKAFKRFAYEQEKFAAANQELQEKSAGAIRLMSVFSPSIALTVNLGVVMVLWMGGLGIHAGQVQAGHIIAFINYMTQILVSLMIMFLIFNNFVRAKASIVRIGEVFDQQNDAKWVTGYAGTQLVDNGRIDFENVSFSYDGFGGQPVLKDISLTCLPGQTIGIIGSTGAGKTSLVNLIPRFYEITAGSIKIDGHDITEINPGQLREKIALVPQQAVLFTGTIMENIRWGKENAAAHEVEAAAKLAAAHDFIMSFPEGYNTLLGQGGVNLSGGQKQRLAIARALVRKPTILILDDCTSAVDVVTEEKIKAALNQYANQLTCLIVAQRISSVLAADKIAVMEQGTIAACGTHSELLASSGIYREIVQSQRGRR</sequence>
<keyword evidence="6 7" id="KW-0472">Membrane</keyword>
<dbReference type="Gene3D" id="1.20.1560.10">
    <property type="entry name" value="ABC transporter type 1, transmembrane domain"/>
    <property type="match status" value="1"/>
</dbReference>
<evidence type="ECO:0000256" key="6">
    <source>
        <dbReference type="ARBA" id="ARBA00023136"/>
    </source>
</evidence>
<evidence type="ECO:0000256" key="4">
    <source>
        <dbReference type="ARBA" id="ARBA00022840"/>
    </source>
</evidence>
<dbReference type="Gene3D" id="3.40.50.300">
    <property type="entry name" value="P-loop containing nucleotide triphosphate hydrolases"/>
    <property type="match status" value="1"/>
</dbReference>
<dbReference type="PANTHER" id="PTHR43394:SF1">
    <property type="entry name" value="ATP-BINDING CASSETTE SUB-FAMILY B MEMBER 10, MITOCHONDRIAL"/>
    <property type="match status" value="1"/>
</dbReference>
<feature type="domain" description="ABC transporter" evidence="8">
    <location>
        <begin position="336"/>
        <end position="572"/>
    </location>
</feature>
<dbReference type="InterPro" id="IPR003439">
    <property type="entry name" value="ABC_transporter-like_ATP-bd"/>
</dbReference>
<name>A0ABZ3IZ34_SPOA4</name>
<keyword evidence="2 7" id="KW-0812">Transmembrane</keyword>
<dbReference type="Proteomes" id="UP000216052">
    <property type="component" value="Chromosome"/>
</dbReference>
<evidence type="ECO:0000313" key="11">
    <source>
        <dbReference type="Proteomes" id="UP000216052"/>
    </source>
</evidence>
<evidence type="ECO:0000256" key="5">
    <source>
        <dbReference type="ARBA" id="ARBA00022989"/>
    </source>
</evidence>
<dbReference type="GO" id="GO:0005524">
    <property type="term" value="F:ATP binding"/>
    <property type="evidence" value="ECO:0007669"/>
    <property type="project" value="UniProtKB-KW"/>
</dbReference>
<evidence type="ECO:0000259" key="9">
    <source>
        <dbReference type="PROSITE" id="PS50929"/>
    </source>
</evidence>
<feature type="transmembrane region" description="Helical" evidence="7">
    <location>
        <begin position="136"/>
        <end position="152"/>
    </location>
</feature>
<dbReference type="SMART" id="SM00382">
    <property type="entry name" value="AAA"/>
    <property type="match status" value="1"/>
</dbReference>
<dbReference type="InterPro" id="IPR003593">
    <property type="entry name" value="AAA+_ATPase"/>
</dbReference>
<keyword evidence="3" id="KW-0547">Nucleotide-binding</keyword>
<feature type="transmembrane region" description="Helical" evidence="7">
    <location>
        <begin position="272"/>
        <end position="296"/>
    </location>
</feature>
<comment type="subcellular location">
    <subcellularLocation>
        <location evidence="1">Cell membrane</location>
        <topology evidence="1">Multi-pass membrane protein</topology>
    </subcellularLocation>
</comment>
<evidence type="ECO:0000256" key="7">
    <source>
        <dbReference type="SAM" id="Phobius"/>
    </source>
</evidence>
<evidence type="ECO:0000259" key="8">
    <source>
        <dbReference type="PROSITE" id="PS50893"/>
    </source>
</evidence>
<proteinExistence type="predicted"/>
<accession>A0ABZ3IZ34</accession>
<dbReference type="InterPro" id="IPR027417">
    <property type="entry name" value="P-loop_NTPase"/>
</dbReference>